<evidence type="ECO:0000259" key="7">
    <source>
        <dbReference type="Pfam" id="PF04024"/>
    </source>
</evidence>
<dbReference type="Pfam" id="PF04024">
    <property type="entry name" value="PspC"/>
    <property type="match status" value="1"/>
</dbReference>
<dbReference type="RefSeq" id="WP_010899720.1">
    <property type="nucleotide sequence ID" value="NZ_CP040441.1"/>
</dbReference>
<keyword evidence="5 6" id="KW-0472">Membrane</keyword>
<dbReference type="AlphaFoldDB" id="A0A0M0KG21"/>
<dbReference type="GO" id="GO:0005886">
    <property type="term" value="C:plasma membrane"/>
    <property type="evidence" value="ECO:0007669"/>
    <property type="project" value="UniProtKB-SubCell"/>
</dbReference>
<accession>A0A4Y7WX10</accession>
<gene>
    <name evidence="8" type="ORF">AMD02_02080</name>
</gene>
<dbReference type="PANTHER" id="PTHR33885:SF3">
    <property type="entry name" value="PHAGE SHOCK PROTEIN C"/>
    <property type="match status" value="1"/>
</dbReference>
<evidence type="ECO:0000313" key="8">
    <source>
        <dbReference type="EMBL" id="KOO37764.1"/>
    </source>
</evidence>
<dbReference type="PANTHER" id="PTHR33885">
    <property type="entry name" value="PHAGE SHOCK PROTEIN C"/>
    <property type="match status" value="1"/>
</dbReference>
<dbReference type="InterPro" id="IPR007168">
    <property type="entry name" value="Phageshock_PspC_N"/>
</dbReference>
<proteinExistence type="predicted"/>
<keyword evidence="4 6" id="KW-1133">Transmembrane helix</keyword>
<evidence type="ECO:0000256" key="4">
    <source>
        <dbReference type="ARBA" id="ARBA00022989"/>
    </source>
</evidence>
<evidence type="ECO:0000256" key="6">
    <source>
        <dbReference type="SAM" id="Phobius"/>
    </source>
</evidence>
<feature type="transmembrane region" description="Helical" evidence="6">
    <location>
        <begin position="33"/>
        <end position="58"/>
    </location>
</feature>
<dbReference type="EMBL" id="LILD01000001">
    <property type="protein sequence ID" value="KOO37764.1"/>
    <property type="molecule type" value="Genomic_DNA"/>
</dbReference>
<dbReference type="PATRIC" id="fig|136160.3.peg.623"/>
<comment type="caution">
    <text evidence="8">The sequence shown here is derived from an EMBL/GenBank/DDBJ whole genome shotgun (WGS) entry which is preliminary data.</text>
</comment>
<keyword evidence="3 6" id="KW-0812">Transmembrane</keyword>
<name>A0A0M0KG21_ALKHA</name>
<dbReference type="GeneID" id="87599120"/>
<accession>A0A0M0KG21</accession>
<reference evidence="8" key="1">
    <citation type="submission" date="2015-08" db="EMBL/GenBank/DDBJ databases">
        <title>Complete DNA Sequence of Pseudomonas syringae pv. actinidiae, the Causal Agent of Kiwifruit Canker Disease.</title>
        <authorList>
            <person name="Rikkerink E.H.A."/>
            <person name="Fineran P.C."/>
        </authorList>
    </citation>
    <scope>NUCLEOTIDE SEQUENCE</scope>
    <source>
        <strain evidence="8">DSM 13666</strain>
    </source>
</reference>
<evidence type="ECO:0000256" key="3">
    <source>
        <dbReference type="ARBA" id="ARBA00022692"/>
    </source>
</evidence>
<dbReference type="InterPro" id="IPR052027">
    <property type="entry name" value="PspC"/>
</dbReference>
<keyword evidence="2" id="KW-1003">Cell membrane</keyword>
<comment type="subcellular location">
    <subcellularLocation>
        <location evidence="1">Cell membrane</location>
        <topology evidence="1">Single-pass membrane protein</topology>
    </subcellularLocation>
</comment>
<protein>
    <recommendedName>
        <fullName evidence="7">Phage shock protein PspC N-terminal domain-containing protein</fullName>
    </recommendedName>
</protein>
<evidence type="ECO:0000256" key="5">
    <source>
        <dbReference type="ARBA" id="ARBA00023136"/>
    </source>
</evidence>
<evidence type="ECO:0000256" key="1">
    <source>
        <dbReference type="ARBA" id="ARBA00004162"/>
    </source>
</evidence>
<feature type="domain" description="Phage shock protein PspC N-terminal" evidence="7">
    <location>
        <begin position="2"/>
        <end position="61"/>
    </location>
</feature>
<sequence>MRRLFRAQYDRQLAGVCGGIGQYFNIDPTLVRIGVVVLALVTAFFPVLIGYIIAAAIVPNEEDLD</sequence>
<evidence type="ECO:0000256" key="2">
    <source>
        <dbReference type="ARBA" id="ARBA00022475"/>
    </source>
</evidence>
<dbReference type="OMA" id="FMNPLMI"/>
<organism evidence="8">
    <name type="scientific">Halalkalibacterium halodurans</name>
    <name type="common">Bacillus halodurans</name>
    <dbReference type="NCBI Taxonomy" id="86665"/>
    <lineage>
        <taxon>Bacteria</taxon>
        <taxon>Bacillati</taxon>
        <taxon>Bacillota</taxon>
        <taxon>Bacilli</taxon>
        <taxon>Bacillales</taxon>
        <taxon>Bacillaceae</taxon>
        <taxon>Halalkalibacterium (ex Joshi et al. 2022)</taxon>
    </lineage>
</organism>